<proteinExistence type="predicted"/>
<organism evidence="2 3">
    <name type="scientific">Odynerus spinipes</name>
    <dbReference type="NCBI Taxonomy" id="1348599"/>
    <lineage>
        <taxon>Eukaryota</taxon>
        <taxon>Metazoa</taxon>
        <taxon>Ecdysozoa</taxon>
        <taxon>Arthropoda</taxon>
        <taxon>Hexapoda</taxon>
        <taxon>Insecta</taxon>
        <taxon>Pterygota</taxon>
        <taxon>Neoptera</taxon>
        <taxon>Endopterygota</taxon>
        <taxon>Hymenoptera</taxon>
        <taxon>Apocrita</taxon>
        <taxon>Aculeata</taxon>
        <taxon>Vespoidea</taxon>
        <taxon>Vespidae</taxon>
        <taxon>Eumeninae</taxon>
        <taxon>Odynerus</taxon>
    </lineage>
</organism>
<accession>A0AAD9RGE8</accession>
<feature type="compositionally biased region" description="Acidic residues" evidence="1">
    <location>
        <begin position="65"/>
        <end position="93"/>
    </location>
</feature>
<dbReference type="EMBL" id="JAIFRP010000096">
    <property type="protein sequence ID" value="KAK2579297.1"/>
    <property type="molecule type" value="Genomic_DNA"/>
</dbReference>
<feature type="region of interest" description="Disordered" evidence="1">
    <location>
        <begin position="53"/>
        <end position="107"/>
    </location>
</feature>
<evidence type="ECO:0000313" key="2">
    <source>
        <dbReference type="EMBL" id="KAK2579297.1"/>
    </source>
</evidence>
<keyword evidence="3" id="KW-1185">Reference proteome</keyword>
<comment type="caution">
    <text evidence="2">The sequence shown here is derived from an EMBL/GenBank/DDBJ whole genome shotgun (WGS) entry which is preliminary data.</text>
</comment>
<reference evidence="2" key="1">
    <citation type="submission" date="2021-08" db="EMBL/GenBank/DDBJ databases">
        <authorList>
            <person name="Misof B."/>
            <person name="Oliver O."/>
            <person name="Podsiadlowski L."/>
            <person name="Donath A."/>
            <person name="Peters R."/>
            <person name="Mayer C."/>
            <person name="Rust J."/>
            <person name="Gunkel S."/>
            <person name="Lesny P."/>
            <person name="Martin S."/>
            <person name="Oeyen J.P."/>
            <person name="Petersen M."/>
            <person name="Panagiotis P."/>
            <person name="Wilbrandt J."/>
            <person name="Tanja T."/>
        </authorList>
    </citation>
    <scope>NUCLEOTIDE SEQUENCE</scope>
    <source>
        <strain evidence="2">GBR_01_08_01A</strain>
        <tissue evidence="2">Thorax + abdomen</tissue>
    </source>
</reference>
<reference evidence="2" key="2">
    <citation type="journal article" date="2023" name="Commun. Biol.">
        <title>Intrasexual cuticular hydrocarbon dimorphism in a wasp sheds light on hydrocarbon biosynthesis genes in Hymenoptera.</title>
        <authorList>
            <person name="Moris V.C."/>
            <person name="Podsiadlowski L."/>
            <person name="Martin S."/>
            <person name="Oeyen J.P."/>
            <person name="Donath A."/>
            <person name="Petersen M."/>
            <person name="Wilbrandt J."/>
            <person name="Misof B."/>
            <person name="Liedtke D."/>
            <person name="Thamm M."/>
            <person name="Scheiner R."/>
            <person name="Schmitt T."/>
            <person name="Niehuis O."/>
        </authorList>
    </citation>
    <scope>NUCLEOTIDE SEQUENCE</scope>
    <source>
        <strain evidence="2">GBR_01_08_01A</strain>
    </source>
</reference>
<dbReference type="AlphaFoldDB" id="A0AAD9RGE8"/>
<feature type="compositionally biased region" description="Polar residues" evidence="1">
    <location>
        <begin position="97"/>
        <end position="107"/>
    </location>
</feature>
<protein>
    <submittedName>
        <fullName evidence="2">Uncharacterized protein</fullName>
    </submittedName>
</protein>
<evidence type="ECO:0000313" key="3">
    <source>
        <dbReference type="Proteomes" id="UP001258017"/>
    </source>
</evidence>
<evidence type="ECO:0000256" key="1">
    <source>
        <dbReference type="SAM" id="MobiDB-lite"/>
    </source>
</evidence>
<sequence>MKNNPYFEQDDYRPDAARMPYYIPDCLLCSSARYSEQRHTDVSFGCTLEKEKTVNRGSAARLDVEGEEEAASELDREEQQEESQEDDPYEYDEDIRPSTSSCVDPNSTADCDYESREAGSILLRFETHYSQTGAVSNDVPTTRVSAPCWDCKSCVEGTPLFLLGSPTDTPCTCISCQY</sequence>
<name>A0AAD9RGE8_9HYME</name>
<dbReference type="Proteomes" id="UP001258017">
    <property type="component" value="Unassembled WGS sequence"/>
</dbReference>
<gene>
    <name evidence="2" type="ORF">KPH14_008255</name>
</gene>